<dbReference type="InterPro" id="IPR010926">
    <property type="entry name" value="Myosin_TH1"/>
</dbReference>
<dbReference type="PANTHER" id="PTHR13140">
    <property type="entry name" value="MYOSIN"/>
    <property type="match status" value="1"/>
</dbReference>
<name>A0A7R8WNX5_9CRUS</name>
<dbReference type="InterPro" id="IPR036961">
    <property type="entry name" value="Kinesin_motor_dom_sf"/>
</dbReference>
<comment type="caution">
    <text evidence="6">Lacks conserved residue(s) required for the propagation of feature annotation.</text>
</comment>
<dbReference type="GO" id="GO:0005524">
    <property type="term" value="F:ATP binding"/>
    <property type="evidence" value="ECO:0007669"/>
    <property type="project" value="UniProtKB-KW"/>
</dbReference>
<evidence type="ECO:0000256" key="4">
    <source>
        <dbReference type="ARBA" id="ARBA00023175"/>
    </source>
</evidence>
<dbReference type="AlphaFoldDB" id="A0A7R8WNX5"/>
<dbReference type="GO" id="GO:0051015">
    <property type="term" value="F:actin filament binding"/>
    <property type="evidence" value="ECO:0007669"/>
    <property type="project" value="TreeGrafter"/>
</dbReference>
<organism evidence="7">
    <name type="scientific">Cyprideis torosa</name>
    <dbReference type="NCBI Taxonomy" id="163714"/>
    <lineage>
        <taxon>Eukaryota</taxon>
        <taxon>Metazoa</taxon>
        <taxon>Ecdysozoa</taxon>
        <taxon>Arthropoda</taxon>
        <taxon>Crustacea</taxon>
        <taxon>Oligostraca</taxon>
        <taxon>Ostracoda</taxon>
        <taxon>Podocopa</taxon>
        <taxon>Podocopida</taxon>
        <taxon>Cytherocopina</taxon>
        <taxon>Cytheroidea</taxon>
        <taxon>Cytherideidae</taxon>
        <taxon>Cyprideis</taxon>
    </lineage>
</organism>
<evidence type="ECO:0000313" key="7">
    <source>
        <dbReference type="EMBL" id="CAD7235340.1"/>
    </source>
</evidence>
<dbReference type="GO" id="GO:0016459">
    <property type="term" value="C:myosin complex"/>
    <property type="evidence" value="ECO:0007669"/>
    <property type="project" value="UniProtKB-KW"/>
</dbReference>
<evidence type="ECO:0000256" key="6">
    <source>
        <dbReference type="PROSITE-ProRule" id="PRU00782"/>
    </source>
</evidence>
<comment type="similarity">
    <text evidence="6">Belongs to the TRAFAC class myosin-kinesin ATPase superfamily. Myosin family.</text>
</comment>
<dbReference type="PROSITE" id="PS51456">
    <property type="entry name" value="MYOSIN_MOTOR"/>
    <property type="match status" value="1"/>
</dbReference>
<evidence type="ECO:0000256" key="3">
    <source>
        <dbReference type="ARBA" id="ARBA00023123"/>
    </source>
</evidence>
<dbReference type="Gene3D" id="1.20.5.4820">
    <property type="match status" value="1"/>
</dbReference>
<dbReference type="GO" id="GO:0005886">
    <property type="term" value="C:plasma membrane"/>
    <property type="evidence" value="ECO:0007669"/>
    <property type="project" value="TreeGrafter"/>
</dbReference>
<evidence type="ECO:0000256" key="2">
    <source>
        <dbReference type="ARBA" id="ARBA00022840"/>
    </source>
</evidence>
<dbReference type="GO" id="GO:0030048">
    <property type="term" value="P:actin filament-based movement"/>
    <property type="evidence" value="ECO:0007669"/>
    <property type="project" value="TreeGrafter"/>
</dbReference>
<dbReference type="PANTHER" id="PTHR13140:SF713">
    <property type="entry name" value="UNCONVENTIONAL MYOSIN ID"/>
    <property type="match status" value="1"/>
</dbReference>
<dbReference type="GO" id="GO:0005902">
    <property type="term" value="C:microvillus"/>
    <property type="evidence" value="ECO:0007669"/>
    <property type="project" value="TreeGrafter"/>
</dbReference>
<keyword evidence="1" id="KW-0547">Nucleotide-binding</keyword>
<gene>
    <name evidence="7" type="ORF">CTOB1V02_LOCUS13155</name>
</gene>
<dbReference type="Gene3D" id="1.20.58.530">
    <property type="match status" value="1"/>
</dbReference>
<dbReference type="InterPro" id="IPR001609">
    <property type="entry name" value="Myosin_head_motor_dom-like"/>
</dbReference>
<dbReference type="GO" id="GO:0006897">
    <property type="term" value="P:endocytosis"/>
    <property type="evidence" value="ECO:0007669"/>
    <property type="project" value="TreeGrafter"/>
</dbReference>
<reference evidence="7" key="1">
    <citation type="submission" date="2020-11" db="EMBL/GenBank/DDBJ databases">
        <authorList>
            <person name="Tran Van P."/>
        </authorList>
    </citation>
    <scope>NUCLEOTIDE SEQUENCE</scope>
</reference>
<dbReference type="PROSITE" id="PS51757">
    <property type="entry name" value="TH1"/>
    <property type="match status" value="1"/>
</dbReference>
<sequence length="415" mass="49083">MWPEGAQHITKITKRPLTAGTLFKNSMVALVENLSSKAPFYVRCIKPNEQKSPVIFDDERVEHQVRYLGLMENVRVRRAGFVFRQDYDRFLQRYKMISDVTWPNFRAGDSKEGVKYLLREQGYDHDVEYGNSKIFIRSPRTLFQLEEARTRLIPAIVTFIQKLWRGTLTRWWYKKLRAALTILHWYRRMKIRKYIFKLQDHFRNVRQMPDFGKRLRFPPPPIIIKDSVHFLHKVHRKWWAFKVLERFPRAEWPQLRLKILAADVLLGKRIDWGYHRQWEGNYLAKTSENPQAAQFQRAVEHIKQKDGVQQIFFSCGVHKVNRFNKTSERALIISDKGLHKLEGKNFSSMRHPIPFDSITAVSVSTGFDQLICFHLTSENDLVVSLDSQSHENRIGEAVGITMLQYTRCVFPSFTL</sequence>
<keyword evidence="3 6" id="KW-0518">Myosin</keyword>
<dbReference type="GO" id="GO:0005737">
    <property type="term" value="C:cytoplasm"/>
    <property type="evidence" value="ECO:0007669"/>
    <property type="project" value="TreeGrafter"/>
</dbReference>
<dbReference type="GO" id="GO:0007015">
    <property type="term" value="P:actin filament organization"/>
    <property type="evidence" value="ECO:0007669"/>
    <property type="project" value="TreeGrafter"/>
</dbReference>
<dbReference type="PROSITE" id="PS50096">
    <property type="entry name" value="IQ"/>
    <property type="match status" value="1"/>
</dbReference>
<dbReference type="Gene3D" id="3.40.850.10">
    <property type="entry name" value="Kinesin motor domain"/>
    <property type="match status" value="1"/>
</dbReference>
<dbReference type="EMBL" id="OB672258">
    <property type="protein sequence ID" value="CAD7235340.1"/>
    <property type="molecule type" value="Genomic_DNA"/>
</dbReference>
<evidence type="ECO:0000256" key="1">
    <source>
        <dbReference type="ARBA" id="ARBA00022741"/>
    </source>
</evidence>
<dbReference type="Pfam" id="PF00063">
    <property type="entry name" value="Myosin_head"/>
    <property type="match status" value="1"/>
</dbReference>
<dbReference type="Pfam" id="PF06017">
    <property type="entry name" value="Myosin_TH1"/>
    <property type="match status" value="1"/>
</dbReference>
<dbReference type="InterPro" id="IPR027417">
    <property type="entry name" value="P-loop_NTPase"/>
</dbReference>
<dbReference type="SMART" id="SM00242">
    <property type="entry name" value="MYSc"/>
    <property type="match status" value="1"/>
</dbReference>
<keyword evidence="2" id="KW-0067">ATP-binding</keyword>
<dbReference type="SUPFAM" id="SSF52540">
    <property type="entry name" value="P-loop containing nucleoside triphosphate hydrolases"/>
    <property type="match status" value="1"/>
</dbReference>
<keyword evidence="4" id="KW-0505">Motor protein</keyword>
<accession>A0A7R8WNX5</accession>
<proteinExistence type="inferred from homology"/>
<keyword evidence="5 6" id="KW-0009">Actin-binding</keyword>
<feature type="region of interest" description="Actin-binding" evidence="6">
    <location>
        <begin position="27"/>
        <end position="49"/>
    </location>
</feature>
<evidence type="ECO:0000256" key="5">
    <source>
        <dbReference type="ARBA" id="ARBA00023203"/>
    </source>
</evidence>
<dbReference type="GO" id="GO:0000146">
    <property type="term" value="F:microfilament motor activity"/>
    <property type="evidence" value="ECO:0007669"/>
    <property type="project" value="TreeGrafter"/>
</dbReference>
<protein>
    <submittedName>
        <fullName evidence="7">Uncharacterized protein</fullName>
    </submittedName>
</protein>
<dbReference type="OrthoDB" id="6108017at2759"/>